<evidence type="ECO:0000256" key="4">
    <source>
        <dbReference type="PROSITE-ProRule" id="PRU01248"/>
    </source>
</evidence>
<dbReference type="PROSITE" id="PS51898">
    <property type="entry name" value="TYR_RECOMBINASE"/>
    <property type="match status" value="1"/>
</dbReference>
<dbReference type="GO" id="GO:0006310">
    <property type="term" value="P:DNA recombination"/>
    <property type="evidence" value="ECO:0007669"/>
    <property type="project" value="UniProtKB-KW"/>
</dbReference>
<proteinExistence type="predicted"/>
<dbReference type="InterPro" id="IPR010998">
    <property type="entry name" value="Integrase_recombinase_N"/>
</dbReference>
<dbReference type="EMBL" id="CP021643">
    <property type="protein sequence ID" value="AVX45107.1"/>
    <property type="molecule type" value="Genomic_DNA"/>
</dbReference>
<feature type="domain" description="Core-binding (CB)" evidence="6">
    <location>
        <begin position="1"/>
        <end position="80"/>
    </location>
</feature>
<dbReference type="Gene3D" id="1.10.150.130">
    <property type="match status" value="1"/>
</dbReference>
<accession>A0A2R4P348</accession>
<evidence type="ECO:0000256" key="2">
    <source>
        <dbReference type="ARBA" id="ARBA00023125"/>
    </source>
</evidence>
<feature type="domain" description="Tyr recombinase" evidence="5">
    <location>
        <begin position="110"/>
        <end position="240"/>
    </location>
</feature>
<keyword evidence="1" id="KW-0229">DNA integration</keyword>
<dbReference type="GO" id="GO:0015074">
    <property type="term" value="P:DNA integration"/>
    <property type="evidence" value="ECO:0007669"/>
    <property type="project" value="UniProtKB-KW"/>
</dbReference>
<dbReference type="SUPFAM" id="SSF56349">
    <property type="entry name" value="DNA breaking-rejoining enzymes"/>
    <property type="match status" value="1"/>
</dbReference>
<keyword evidence="7" id="KW-0614">Plasmid</keyword>
<gene>
    <name evidence="7" type="ORF">CCS77_2101</name>
</gene>
<protein>
    <recommendedName>
        <fullName evidence="9">Integrase</fullName>
    </recommendedName>
</protein>
<evidence type="ECO:0008006" key="9">
    <source>
        <dbReference type="Google" id="ProtNLM"/>
    </source>
</evidence>
<dbReference type="AlphaFoldDB" id="A0A2R4P348"/>
<dbReference type="Gene3D" id="1.10.443.10">
    <property type="entry name" value="Intergrase catalytic core"/>
    <property type="match status" value="1"/>
</dbReference>
<evidence type="ECO:0000313" key="8">
    <source>
        <dbReference type="Proteomes" id="UP000241854"/>
    </source>
</evidence>
<dbReference type="InterPro" id="IPR011010">
    <property type="entry name" value="DNA_brk_join_enz"/>
</dbReference>
<dbReference type="InterPro" id="IPR002104">
    <property type="entry name" value="Integrase_catalytic"/>
</dbReference>
<keyword evidence="2 4" id="KW-0238">DNA-binding</keyword>
<keyword evidence="3" id="KW-0233">DNA recombination</keyword>
<reference evidence="7 8" key="1">
    <citation type="journal article" date="2018" name="Emerg. Microbes Infect.">
        <title>Genomic analysis of oral Campylobacter concisus strains identified a potential bacterial molecular marker associated with active Crohn's disease.</title>
        <authorList>
            <person name="Liu F."/>
            <person name="Ma R."/>
            <person name="Tay C.Y.A."/>
            <person name="Octavia S."/>
            <person name="Lan R."/>
            <person name="Chung H.K.L."/>
            <person name="Riordan S.M."/>
            <person name="Grimm M.C."/>
            <person name="Leong R.W."/>
            <person name="Tanaka M.M."/>
            <person name="Connor S."/>
            <person name="Zhang L."/>
        </authorList>
    </citation>
    <scope>NUCLEOTIDE SEQUENCE [LARGE SCALE GENOMIC DNA]</scope>
    <source>
        <strain evidence="7 8">P2CDO4</strain>
        <plasmid evidence="7">pICON</plasmid>
    </source>
</reference>
<geneLocation type="plasmid" evidence="8">
    <name>picon</name>
</geneLocation>
<dbReference type="InterPro" id="IPR013762">
    <property type="entry name" value="Integrase-like_cat_sf"/>
</dbReference>
<evidence type="ECO:0000313" key="7">
    <source>
        <dbReference type="EMBL" id="AVX45107.1"/>
    </source>
</evidence>
<dbReference type="GO" id="GO:0003677">
    <property type="term" value="F:DNA binding"/>
    <property type="evidence" value="ECO:0007669"/>
    <property type="project" value="UniProtKB-UniRule"/>
</dbReference>
<dbReference type="RefSeq" id="WP_107917408.1">
    <property type="nucleotide sequence ID" value="NZ_CP021643.1"/>
</dbReference>
<dbReference type="PROSITE" id="PS51900">
    <property type="entry name" value="CB"/>
    <property type="match status" value="1"/>
</dbReference>
<dbReference type="InterPro" id="IPR044068">
    <property type="entry name" value="CB"/>
</dbReference>
<dbReference type="Proteomes" id="UP000241854">
    <property type="component" value="Plasmid pICON"/>
</dbReference>
<evidence type="ECO:0000256" key="1">
    <source>
        <dbReference type="ARBA" id="ARBA00022908"/>
    </source>
</evidence>
<evidence type="ECO:0000259" key="5">
    <source>
        <dbReference type="PROSITE" id="PS51898"/>
    </source>
</evidence>
<evidence type="ECO:0000259" key="6">
    <source>
        <dbReference type="PROSITE" id="PS51900"/>
    </source>
</evidence>
<evidence type="ECO:0000256" key="3">
    <source>
        <dbReference type="ARBA" id="ARBA00023172"/>
    </source>
</evidence>
<organism evidence="7 8">
    <name type="scientific">Campylobacter concisus</name>
    <dbReference type="NCBI Taxonomy" id="199"/>
    <lineage>
        <taxon>Bacteria</taxon>
        <taxon>Pseudomonadati</taxon>
        <taxon>Campylobacterota</taxon>
        <taxon>Epsilonproteobacteria</taxon>
        <taxon>Campylobacterales</taxon>
        <taxon>Campylobacteraceae</taxon>
        <taxon>Campylobacter</taxon>
    </lineage>
</organism>
<sequence>MRDQEFREHLKTQGLKETSVYTNMINIFKFFNFCEKNGISEKDINADVIKSYVDYLQENFANNTQLLAVQSLKKFLSFIGKEDLKKYAFISRDYVGNVINGGLSNAEFKRLLKFLPSLLEKTAFVRENARNSLAVKLLLACKNLKTGEILELKFGDFVLEKDTFIINANGKKAKIKAYFVEKEFEILLPYRDLLNDYIFVSKEKHLMGTTILRYNLLEIGKELKIDNLIPYTLRRTPFVD</sequence>
<name>A0A2R4P348_9BACT</name>